<dbReference type="AlphaFoldDB" id="A0A7Y6QCL6"/>
<dbReference type="InterPro" id="IPR025382">
    <property type="entry name" value="Cap4-like_endonuclease_dom"/>
</dbReference>
<dbReference type="Pfam" id="PF14130">
    <property type="entry name" value="Cap4_nuclease"/>
    <property type="match status" value="1"/>
</dbReference>
<proteinExistence type="predicted"/>
<dbReference type="RefSeq" id="WP_176356524.1">
    <property type="nucleotide sequence ID" value="NZ_JABWDU010000014.1"/>
</dbReference>
<feature type="domain" description="CD-NTase associated protein 4-like DNA endonuclease" evidence="1">
    <location>
        <begin position="17"/>
        <end position="111"/>
    </location>
</feature>
<keyword evidence="3" id="KW-1185">Reference proteome</keyword>
<accession>A0A7Y6QCL6</accession>
<evidence type="ECO:0000313" key="3">
    <source>
        <dbReference type="Proteomes" id="UP000520198"/>
    </source>
</evidence>
<organism evidence="2 3">
    <name type="scientific">Ensifer oleiphilus</name>
    <dbReference type="NCBI Taxonomy" id="2742698"/>
    <lineage>
        <taxon>Bacteria</taxon>
        <taxon>Pseudomonadati</taxon>
        <taxon>Pseudomonadota</taxon>
        <taxon>Alphaproteobacteria</taxon>
        <taxon>Hyphomicrobiales</taxon>
        <taxon>Rhizobiaceae</taxon>
        <taxon>Sinorhizobium/Ensifer group</taxon>
        <taxon>Ensifer</taxon>
    </lineage>
</organism>
<evidence type="ECO:0000259" key="1">
    <source>
        <dbReference type="Pfam" id="PF14130"/>
    </source>
</evidence>
<gene>
    <name evidence="2" type="ORF">HT585_30480</name>
</gene>
<sequence>MTEVIDDLLNVPERENGGRTAYDRFDFQTAWGISKVIDLHKGGANYAVGFEFHVDLVELDDADAPTTAVFYQMKSLDSGHWTLSRILDRPVAGKNKKKQTLKSSIAGKVFDNTSGSAPLSAAS</sequence>
<reference evidence="2 3" key="1">
    <citation type="submission" date="2020-06" db="EMBL/GenBank/DDBJ databases">
        <authorList>
            <person name="Grouzdev D.S."/>
        </authorList>
    </citation>
    <scope>NUCLEOTIDE SEQUENCE [LARGE SCALE GENOMIC DNA]</scope>
    <source>
        <strain evidence="2 3">HO-A22</strain>
    </source>
</reference>
<name>A0A7Y6QCL6_9HYPH</name>
<dbReference type="GO" id="GO:0004518">
    <property type="term" value="F:nuclease activity"/>
    <property type="evidence" value="ECO:0007669"/>
    <property type="project" value="InterPro"/>
</dbReference>
<comment type="caution">
    <text evidence="2">The sequence shown here is derived from an EMBL/GenBank/DDBJ whole genome shotgun (WGS) entry which is preliminary data.</text>
</comment>
<dbReference type="Proteomes" id="UP000520198">
    <property type="component" value="Unassembled WGS sequence"/>
</dbReference>
<protein>
    <submittedName>
        <fullName evidence="2">DUF4297 domain-containing protein</fullName>
    </submittedName>
</protein>
<dbReference type="EMBL" id="JABWDU010000014">
    <property type="protein sequence ID" value="NVD43198.1"/>
    <property type="molecule type" value="Genomic_DNA"/>
</dbReference>
<evidence type="ECO:0000313" key="2">
    <source>
        <dbReference type="EMBL" id="NVD43198.1"/>
    </source>
</evidence>